<evidence type="ECO:0000313" key="2">
    <source>
        <dbReference type="Proteomes" id="UP000239757"/>
    </source>
</evidence>
<dbReference type="AlphaFoldDB" id="A0A2P5YFI9"/>
<dbReference type="OrthoDB" id="1094981at2759"/>
<organism evidence="1 2">
    <name type="scientific">Gossypium barbadense</name>
    <name type="common">Sea Island cotton</name>
    <name type="synonym">Hibiscus barbadensis</name>
    <dbReference type="NCBI Taxonomy" id="3634"/>
    <lineage>
        <taxon>Eukaryota</taxon>
        <taxon>Viridiplantae</taxon>
        <taxon>Streptophyta</taxon>
        <taxon>Embryophyta</taxon>
        <taxon>Tracheophyta</taxon>
        <taxon>Spermatophyta</taxon>
        <taxon>Magnoliopsida</taxon>
        <taxon>eudicotyledons</taxon>
        <taxon>Gunneridae</taxon>
        <taxon>Pentapetalae</taxon>
        <taxon>rosids</taxon>
        <taxon>malvids</taxon>
        <taxon>Malvales</taxon>
        <taxon>Malvaceae</taxon>
        <taxon>Malvoideae</taxon>
        <taxon>Gossypium</taxon>
    </lineage>
</organism>
<dbReference type="EMBL" id="KZ663269">
    <property type="protein sequence ID" value="PPS14304.1"/>
    <property type="molecule type" value="Genomic_DNA"/>
</dbReference>
<proteinExistence type="predicted"/>
<name>A0A2P5YFI9_GOSBA</name>
<protein>
    <submittedName>
        <fullName evidence="1">Uncharacterized protein</fullName>
    </submittedName>
</protein>
<accession>A0A2P5YFI9</accession>
<reference evidence="1 2" key="1">
    <citation type="submission" date="2015-01" db="EMBL/GenBank/DDBJ databases">
        <title>Genome of allotetraploid Gossypium barbadense reveals genomic plasticity and fiber elongation in cotton evolution.</title>
        <authorList>
            <person name="Chen X."/>
            <person name="Liu X."/>
            <person name="Zhao B."/>
            <person name="Zheng H."/>
            <person name="Hu Y."/>
            <person name="Lu G."/>
            <person name="Yang C."/>
            <person name="Chen J."/>
            <person name="Shan C."/>
            <person name="Zhang L."/>
            <person name="Zhou Y."/>
            <person name="Wang L."/>
            <person name="Guo W."/>
            <person name="Bai Y."/>
            <person name="Ruan J."/>
            <person name="Shangguan X."/>
            <person name="Mao Y."/>
            <person name="Jiang J."/>
            <person name="Zhu Y."/>
            <person name="Lei J."/>
            <person name="Kang H."/>
            <person name="Chen S."/>
            <person name="He X."/>
            <person name="Wang R."/>
            <person name="Wang Y."/>
            <person name="Chen J."/>
            <person name="Wang L."/>
            <person name="Yu S."/>
            <person name="Wang B."/>
            <person name="Wei J."/>
            <person name="Song S."/>
            <person name="Lu X."/>
            <person name="Gao Z."/>
            <person name="Gu W."/>
            <person name="Deng X."/>
            <person name="Ma D."/>
            <person name="Wang S."/>
            <person name="Liang W."/>
            <person name="Fang L."/>
            <person name="Cai C."/>
            <person name="Zhu X."/>
            <person name="Zhou B."/>
            <person name="Zhang Y."/>
            <person name="Chen Z."/>
            <person name="Xu S."/>
            <person name="Zhu R."/>
            <person name="Wang S."/>
            <person name="Zhang T."/>
            <person name="Zhao G."/>
        </authorList>
    </citation>
    <scope>NUCLEOTIDE SEQUENCE [LARGE SCALE GENOMIC DNA]</scope>
    <source>
        <strain evidence="2">cv. Xinhai21</strain>
        <tissue evidence="1">Leaf</tissue>
    </source>
</reference>
<evidence type="ECO:0000313" key="1">
    <source>
        <dbReference type="EMBL" id="PPS14304.1"/>
    </source>
</evidence>
<dbReference type="Proteomes" id="UP000239757">
    <property type="component" value="Unassembled WGS sequence"/>
</dbReference>
<sequence length="171" mass="19791">MANAIKFLKELLANKKKLDEASHMELNAETHSKSTHEPCSSNNEKPIYEERWLQIEELDEWQTHKPRTHDKPNPRHDELNISPNQLKVGDKVLLDAPDLRIATLEPNGAIPLMVLSIFPYGTVEVIHSKFETFKPGTQAYLRPCSHRRRRHGRVKTGKIFSPTRDAKHEMR</sequence>
<gene>
    <name evidence="1" type="ORF">GOBAR_AA06271</name>
</gene>